<comment type="similarity">
    <text evidence="2">Belongs to the elicitin family.</text>
</comment>
<name>A0A9W6X3U3_9STRA</name>
<keyword evidence="5" id="KW-1015">Disulfide bond</keyword>
<keyword evidence="8" id="KW-0732">Signal</keyword>
<dbReference type="Pfam" id="PF00964">
    <property type="entry name" value="Elicitin"/>
    <property type="match status" value="1"/>
</dbReference>
<comment type="caution">
    <text evidence="9">The sequence shown here is derived from an EMBL/GenBank/DDBJ whole genome shotgun (WGS) entry which is preliminary data.</text>
</comment>
<dbReference type="GO" id="GO:0052040">
    <property type="term" value="P:symbiont-mediated perturbation of host programmed cell death"/>
    <property type="evidence" value="ECO:0007669"/>
    <property type="project" value="UniProtKB-KW"/>
</dbReference>
<evidence type="ECO:0000256" key="1">
    <source>
        <dbReference type="ARBA" id="ARBA00004613"/>
    </source>
</evidence>
<keyword evidence="7" id="KW-1133">Transmembrane helix</keyword>
<evidence type="ECO:0000256" key="2">
    <source>
        <dbReference type="ARBA" id="ARBA00009544"/>
    </source>
</evidence>
<gene>
    <name evidence="9" type="ORF">Pfra01_000659400</name>
</gene>
<comment type="subcellular location">
    <subcellularLocation>
        <location evidence="1">Secreted</location>
    </subcellularLocation>
</comment>
<dbReference type="SUPFAM" id="SSF48647">
    <property type="entry name" value="Fungal elicitin"/>
    <property type="match status" value="1"/>
</dbReference>
<keyword evidence="7" id="KW-0812">Transmembrane</keyword>
<sequence length="219" mass="22042">MQTSTFALVAITSAAAAAVYATEPCDLSAIQGKLLANGTTWHDSCTANTGVDVFLLTSFPTKDQAKSIMQSRDCVNYINQVNQLANSAIQCETTVGDQTVNFADLLTDFLTGKTGNKTKEVVVGSDSMSGSVSLSSSESGSASESASAYASSESTFASQETDLSSSAAAAASKPSSKKTPADKQGSDKSAKAGSNGGAAVTATFSVVAAAATAVLAFAL</sequence>
<dbReference type="Gene3D" id="1.10.239.10">
    <property type="entry name" value="Elicitin domain"/>
    <property type="match status" value="1"/>
</dbReference>
<evidence type="ECO:0000313" key="9">
    <source>
        <dbReference type="EMBL" id="GMF30136.1"/>
    </source>
</evidence>
<evidence type="ECO:0000256" key="6">
    <source>
        <dbReference type="SAM" id="MobiDB-lite"/>
    </source>
</evidence>
<accession>A0A9W6X3U3</accession>
<dbReference type="AlphaFoldDB" id="A0A9W6X3U3"/>
<keyword evidence="7" id="KW-0472">Membrane</keyword>
<keyword evidence="3" id="KW-0964">Secreted</keyword>
<proteinExistence type="inferred from homology"/>
<evidence type="ECO:0000256" key="3">
    <source>
        <dbReference type="ARBA" id="ARBA00022525"/>
    </source>
</evidence>
<dbReference type="GO" id="GO:0005576">
    <property type="term" value="C:extracellular region"/>
    <property type="evidence" value="ECO:0007669"/>
    <property type="project" value="UniProtKB-SubCell"/>
</dbReference>
<evidence type="ECO:0000313" key="10">
    <source>
        <dbReference type="Proteomes" id="UP001165121"/>
    </source>
</evidence>
<dbReference type="EMBL" id="BSXT01000568">
    <property type="protein sequence ID" value="GMF30136.1"/>
    <property type="molecule type" value="Genomic_DNA"/>
</dbReference>
<keyword evidence="4" id="KW-0928">Hypersensitive response elicitation</keyword>
<keyword evidence="10" id="KW-1185">Reference proteome</keyword>
<organism evidence="9 10">
    <name type="scientific">Phytophthora fragariaefolia</name>
    <dbReference type="NCBI Taxonomy" id="1490495"/>
    <lineage>
        <taxon>Eukaryota</taxon>
        <taxon>Sar</taxon>
        <taxon>Stramenopiles</taxon>
        <taxon>Oomycota</taxon>
        <taxon>Peronosporomycetes</taxon>
        <taxon>Peronosporales</taxon>
        <taxon>Peronosporaceae</taxon>
        <taxon>Phytophthora</taxon>
    </lineage>
</organism>
<evidence type="ECO:0000256" key="7">
    <source>
        <dbReference type="SAM" id="Phobius"/>
    </source>
</evidence>
<feature type="chain" id="PRO_5040808991" evidence="8">
    <location>
        <begin position="22"/>
        <end position="219"/>
    </location>
</feature>
<evidence type="ECO:0000256" key="4">
    <source>
        <dbReference type="ARBA" id="ARBA00022978"/>
    </source>
</evidence>
<reference evidence="9" key="1">
    <citation type="submission" date="2023-04" db="EMBL/GenBank/DDBJ databases">
        <title>Phytophthora fragariaefolia NBRC 109709.</title>
        <authorList>
            <person name="Ichikawa N."/>
            <person name="Sato H."/>
            <person name="Tonouchi N."/>
        </authorList>
    </citation>
    <scope>NUCLEOTIDE SEQUENCE</scope>
    <source>
        <strain evidence="9">NBRC 109709</strain>
    </source>
</reference>
<dbReference type="InterPro" id="IPR036470">
    <property type="entry name" value="Elicitin_sf"/>
</dbReference>
<evidence type="ECO:0000256" key="5">
    <source>
        <dbReference type="ARBA" id="ARBA00023157"/>
    </source>
</evidence>
<dbReference type="OrthoDB" id="127349at2759"/>
<protein>
    <submittedName>
        <fullName evidence="9">Unnamed protein product</fullName>
    </submittedName>
</protein>
<feature type="transmembrane region" description="Helical" evidence="7">
    <location>
        <begin position="196"/>
        <end position="218"/>
    </location>
</feature>
<dbReference type="Proteomes" id="UP001165121">
    <property type="component" value="Unassembled WGS sequence"/>
</dbReference>
<feature type="compositionally biased region" description="Low complexity" evidence="6">
    <location>
        <begin position="164"/>
        <end position="178"/>
    </location>
</feature>
<dbReference type="InterPro" id="IPR002200">
    <property type="entry name" value="Elicitin"/>
</dbReference>
<evidence type="ECO:0000256" key="8">
    <source>
        <dbReference type="SAM" id="SignalP"/>
    </source>
</evidence>
<feature type="compositionally biased region" description="Basic and acidic residues" evidence="6">
    <location>
        <begin position="179"/>
        <end position="190"/>
    </location>
</feature>
<feature type="signal peptide" evidence="8">
    <location>
        <begin position="1"/>
        <end position="21"/>
    </location>
</feature>
<dbReference type="SMART" id="SM01187">
    <property type="entry name" value="Elicitin"/>
    <property type="match status" value="1"/>
</dbReference>
<feature type="region of interest" description="Disordered" evidence="6">
    <location>
        <begin position="161"/>
        <end position="197"/>
    </location>
</feature>